<name>A0A0M8N3H8_ESCWE</name>
<comment type="caution">
    <text evidence="1">The sequence shown here is derived from an EMBL/GenBank/DDBJ whole genome shotgun (WGS) entry which is preliminary data.</text>
</comment>
<keyword evidence="2" id="KW-1185">Reference proteome</keyword>
<dbReference type="EMBL" id="LGSR01000019">
    <property type="protein sequence ID" value="KOS19854.1"/>
    <property type="molecule type" value="Genomic_DNA"/>
</dbReference>
<dbReference type="AlphaFoldDB" id="A0A0M8N3H8"/>
<protein>
    <submittedName>
        <fullName evidence="1">Uncharacterized protein</fullName>
    </submittedName>
</protein>
<organism evidence="1 2">
    <name type="scientific">Escovopsis weberi</name>
    <dbReference type="NCBI Taxonomy" id="150374"/>
    <lineage>
        <taxon>Eukaryota</taxon>
        <taxon>Fungi</taxon>
        <taxon>Dikarya</taxon>
        <taxon>Ascomycota</taxon>
        <taxon>Pezizomycotina</taxon>
        <taxon>Sordariomycetes</taxon>
        <taxon>Hypocreomycetidae</taxon>
        <taxon>Hypocreales</taxon>
        <taxon>Hypocreaceae</taxon>
        <taxon>Escovopsis</taxon>
    </lineage>
</organism>
<dbReference type="Proteomes" id="UP000053831">
    <property type="component" value="Unassembled WGS sequence"/>
</dbReference>
<sequence length="87" mass="10068">MMEVRSKETVTQFLHRVSLARDRVLDHVHAPWEGVLAELKEEAAVAEEASFRQSFVWDVSMGMAASQGFLNSFEKLQPVSRYDWPDW</sequence>
<gene>
    <name evidence="1" type="ORF">ESCO_005618</name>
</gene>
<evidence type="ECO:0000313" key="1">
    <source>
        <dbReference type="EMBL" id="KOS19854.1"/>
    </source>
</evidence>
<accession>A0A0M8N3H8</accession>
<evidence type="ECO:0000313" key="2">
    <source>
        <dbReference type="Proteomes" id="UP000053831"/>
    </source>
</evidence>
<proteinExistence type="predicted"/>
<reference evidence="1 2" key="1">
    <citation type="submission" date="2015-07" db="EMBL/GenBank/DDBJ databases">
        <title>The genome of the fungus Escovopsis weberi, a specialized disease agent of ant agriculture.</title>
        <authorList>
            <person name="de Man T.J."/>
            <person name="Stajich J.E."/>
            <person name="Kubicek C.P."/>
            <person name="Chenthamara K."/>
            <person name="Atanasova L."/>
            <person name="Druzhinina I.S."/>
            <person name="Birnbaum S."/>
            <person name="Barribeau S.M."/>
            <person name="Teiling C."/>
            <person name="Suen G."/>
            <person name="Currie C."/>
            <person name="Gerardo N.M."/>
        </authorList>
    </citation>
    <scope>NUCLEOTIDE SEQUENCE [LARGE SCALE GENOMIC DNA]</scope>
</reference>
<dbReference type="OrthoDB" id="10253869at2759"/>
<dbReference type="STRING" id="150374.A0A0M8N3H8"/>